<sequence>MVVTAQAPDDAPQGILGVSSTLVFSPAWSRNASNMRAAASDSTTEPTATNAAPSSLHCYESFSVA</sequence>
<protein>
    <submittedName>
        <fullName evidence="1">Uncharacterized protein</fullName>
    </submittedName>
</protein>
<gene>
    <name evidence="1" type="ORF">Poly21_13550</name>
</gene>
<evidence type="ECO:0000313" key="2">
    <source>
        <dbReference type="Proteomes" id="UP000319908"/>
    </source>
</evidence>
<dbReference type="EMBL" id="SJPU01000001">
    <property type="protein sequence ID" value="TWU19184.1"/>
    <property type="molecule type" value="Genomic_DNA"/>
</dbReference>
<dbReference type="Proteomes" id="UP000319908">
    <property type="component" value="Unassembled WGS sequence"/>
</dbReference>
<name>A0A5C6C791_9BACT</name>
<dbReference type="AlphaFoldDB" id="A0A5C6C791"/>
<comment type="caution">
    <text evidence="1">The sequence shown here is derived from an EMBL/GenBank/DDBJ whole genome shotgun (WGS) entry which is preliminary data.</text>
</comment>
<organism evidence="1 2">
    <name type="scientific">Allorhodopirellula heiligendammensis</name>
    <dbReference type="NCBI Taxonomy" id="2714739"/>
    <lineage>
        <taxon>Bacteria</taxon>
        <taxon>Pseudomonadati</taxon>
        <taxon>Planctomycetota</taxon>
        <taxon>Planctomycetia</taxon>
        <taxon>Pirellulales</taxon>
        <taxon>Pirellulaceae</taxon>
        <taxon>Allorhodopirellula</taxon>
    </lineage>
</organism>
<evidence type="ECO:0000313" key="1">
    <source>
        <dbReference type="EMBL" id="TWU19184.1"/>
    </source>
</evidence>
<reference evidence="1 2" key="1">
    <citation type="journal article" date="2020" name="Antonie Van Leeuwenhoek">
        <title>Rhodopirellula heiligendammensis sp. nov., Rhodopirellula pilleata sp. nov., and Rhodopirellula solitaria sp. nov. isolated from natural or artificial marine surfaces in Northern Germany and California, USA, and emended description of the genus Rhodopirellula.</title>
        <authorList>
            <person name="Kallscheuer N."/>
            <person name="Wiegand S."/>
            <person name="Jogler M."/>
            <person name="Boedeker C."/>
            <person name="Peeters S.H."/>
            <person name="Rast P."/>
            <person name="Heuer A."/>
            <person name="Jetten M.S.M."/>
            <person name="Rohde M."/>
            <person name="Jogler C."/>
        </authorList>
    </citation>
    <scope>NUCLEOTIDE SEQUENCE [LARGE SCALE GENOMIC DNA]</scope>
    <source>
        <strain evidence="1 2">Poly21</strain>
    </source>
</reference>
<keyword evidence="2" id="KW-1185">Reference proteome</keyword>
<proteinExistence type="predicted"/>
<accession>A0A5C6C791</accession>